<gene>
    <name evidence="2" type="ORF">R1sor_026142</name>
</gene>
<dbReference type="AlphaFoldDB" id="A0ABD3GEK9"/>
<feature type="region of interest" description="Disordered" evidence="1">
    <location>
        <begin position="55"/>
        <end position="138"/>
    </location>
</feature>
<dbReference type="Proteomes" id="UP001633002">
    <property type="component" value="Unassembled WGS sequence"/>
</dbReference>
<comment type="caution">
    <text evidence="2">The sequence shown here is derived from an EMBL/GenBank/DDBJ whole genome shotgun (WGS) entry which is preliminary data.</text>
</comment>
<accession>A0ABD3GEK9</accession>
<protein>
    <submittedName>
        <fullName evidence="2">Uncharacterized protein</fullName>
    </submittedName>
</protein>
<sequence length="138" mass="15714">MIQRMQQNRHLIWKLIYGMGQPYYSSRLTRGRPKTGKADEKSHDIFGAGMRQIGESPQTLGLGAGKLRQTRSSSEQRNEAEEKTEEVVEAALGRGQGRVGAGPREVFRNFGREKGQAEEEDDCVRDEEKKIQGWYKDQ</sequence>
<organism evidence="2 3">
    <name type="scientific">Riccia sorocarpa</name>
    <dbReference type="NCBI Taxonomy" id="122646"/>
    <lineage>
        <taxon>Eukaryota</taxon>
        <taxon>Viridiplantae</taxon>
        <taxon>Streptophyta</taxon>
        <taxon>Embryophyta</taxon>
        <taxon>Marchantiophyta</taxon>
        <taxon>Marchantiopsida</taxon>
        <taxon>Marchantiidae</taxon>
        <taxon>Marchantiales</taxon>
        <taxon>Ricciaceae</taxon>
        <taxon>Riccia</taxon>
    </lineage>
</organism>
<proteinExistence type="predicted"/>
<feature type="compositionally biased region" description="Basic and acidic residues" evidence="1">
    <location>
        <begin position="105"/>
        <end position="117"/>
    </location>
</feature>
<evidence type="ECO:0000313" key="2">
    <source>
        <dbReference type="EMBL" id="KAL3676194.1"/>
    </source>
</evidence>
<evidence type="ECO:0000313" key="3">
    <source>
        <dbReference type="Proteomes" id="UP001633002"/>
    </source>
</evidence>
<name>A0ABD3GEK9_9MARC</name>
<evidence type="ECO:0000256" key="1">
    <source>
        <dbReference type="SAM" id="MobiDB-lite"/>
    </source>
</evidence>
<keyword evidence="3" id="KW-1185">Reference proteome</keyword>
<dbReference type="EMBL" id="JBJQOH010000008">
    <property type="protein sequence ID" value="KAL3676194.1"/>
    <property type="molecule type" value="Genomic_DNA"/>
</dbReference>
<feature type="compositionally biased region" description="Basic and acidic residues" evidence="1">
    <location>
        <begin position="126"/>
        <end position="138"/>
    </location>
</feature>
<reference evidence="2 3" key="1">
    <citation type="submission" date="2024-09" db="EMBL/GenBank/DDBJ databases">
        <title>Chromosome-scale assembly of Riccia sorocarpa.</title>
        <authorList>
            <person name="Paukszto L."/>
        </authorList>
    </citation>
    <scope>NUCLEOTIDE SEQUENCE [LARGE SCALE GENOMIC DNA]</scope>
    <source>
        <strain evidence="2">LP-2024</strain>
        <tissue evidence="2">Aerial parts of the thallus</tissue>
    </source>
</reference>